<organism evidence="1 2">
    <name type="scientific">Mycobacterium riyadhense</name>
    <dbReference type="NCBI Taxonomy" id="486698"/>
    <lineage>
        <taxon>Bacteria</taxon>
        <taxon>Bacillati</taxon>
        <taxon>Actinomycetota</taxon>
        <taxon>Actinomycetes</taxon>
        <taxon>Mycobacteriales</taxon>
        <taxon>Mycobacteriaceae</taxon>
        <taxon>Mycobacterium</taxon>
    </lineage>
</organism>
<sequence>MTTGALICDARLQPTEGTVLTEEIPVACELSHIERIDIPNAGRGHVLPTIERLRDGVRTELDALEQAGC</sequence>
<proteinExistence type="predicted"/>
<evidence type="ECO:0000313" key="2">
    <source>
        <dbReference type="Proteomes" id="UP000193087"/>
    </source>
</evidence>
<comment type="caution">
    <text evidence="1">The sequence shown here is derived from an EMBL/GenBank/DDBJ whole genome shotgun (WGS) entry which is preliminary data.</text>
</comment>
<reference evidence="1 2" key="1">
    <citation type="submission" date="2016-01" db="EMBL/GenBank/DDBJ databases">
        <title>The new phylogeny of the genus Mycobacterium.</title>
        <authorList>
            <person name="Tarcisio F."/>
            <person name="Conor M."/>
            <person name="Antonella G."/>
            <person name="Elisabetta G."/>
            <person name="Giulia F.S."/>
            <person name="Sara T."/>
            <person name="Anna F."/>
            <person name="Clotilde B."/>
            <person name="Roberto B."/>
            <person name="Veronica D.S."/>
            <person name="Fabio R."/>
            <person name="Monica P."/>
            <person name="Olivier J."/>
            <person name="Enrico T."/>
            <person name="Nicola S."/>
        </authorList>
    </citation>
    <scope>NUCLEOTIDE SEQUENCE [LARGE SCALE GENOMIC DNA]</scope>
    <source>
        <strain evidence="1 2">DSM 45176</strain>
    </source>
</reference>
<accession>A0A1X2BQL2</accession>
<gene>
    <name evidence="1" type="ORF">AWC22_01900</name>
</gene>
<dbReference type="Proteomes" id="UP000193087">
    <property type="component" value="Unassembled WGS sequence"/>
</dbReference>
<dbReference type="AlphaFoldDB" id="A0A1X2BQL2"/>
<protein>
    <submittedName>
        <fullName evidence="1">Uncharacterized protein</fullName>
    </submittedName>
</protein>
<name>A0A1X2BQL2_9MYCO</name>
<dbReference type="EMBL" id="LQPQ01000191">
    <property type="protein sequence ID" value="ORW65947.1"/>
    <property type="molecule type" value="Genomic_DNA"/>
</dbReference>
<evidence type="ECO:0000313" key="1">
    <source>
        <dbReference type="EMBL" id="ORW65947.1"/>
    </source>
</evidence>
<keyword evidence="2" id="KW-1185">Reference proteome</keyword>